<accession>A0A1G6UQK7</accession>
<evidence type="ECO:0000313" key="4">
    <source>
        <dbReference type="EMBL" id="SDD42835.1"/>
    </source>
</evidence>
<feature type="domain" description="KAP NTPase" evidence="3">
    <location>
        <begin position="337"/>
        <end position="625"/>
    </location>
</feature>
<protein>
    <recommendedName>
        <fullName evidence="3">KAP NTPase domain-containing protein</fullName>
    </recommendedName>
</protein>
<dbReference type="Proteomes" id="UP000199501">
    <property type="component" value="Unassembled WGS sequence"/>
</dbReference>
<name>A0A1G6UQK7_9PSEU</name>
<dbReference type="RefSeq" id="WP_091453774.1">
    <property type="nucleotide sequence ID" value="NZ_FMZZ01000011.1"/>
</dbReference>
<keyword evidence="2" id="KW-0812">Transmembrane</keyword>
<feature type="transmembrane region" description="Helical" evidence="2">
    <location>
        <begin position="192"/>
        <end position="211"/>
    </location>
</feature>
<dbReference type="Pfam" id="PF07693">
    <property type="entry name" value="KAP_NTPase"/>
    <property type="match status" value="1"/>
</dbReference>
<dbReference type="STRING" id="1271860.SAMN05216174_11116"/>
<keyword evidence="5" id="KW-1185">Reference proteome</keyword>
<gene>
    <name evidence="4" type="ORF">SAMN05216174_11116</name>
</gene>
<dbReference type="InterPro" id="IPR027417">
    <property type="entry name" value="P-loop_NTPase"/>
</dbReference>
<feature type="transmembrane region" description="Helical" evidence="2">
    <location>
        <begin position="420"/>
        <end position="439"/>
    </location>
</feature>
<feature type="transmembrane region" description="Helical" evidence="2">
    <location>
        <begin position="459"/>
        <end position="479"/>
    </location>
</feature>
<dbReference type="AlphaFoldDB" id="A0A1G6UQK7"/>
<dbReference type="OrthoDB" id="5150226at2"/>
<organism evidence="4 5">
    <name type="scientific">Actinokineospora iranica</name>
    <dbReference type="NCBI Taxonomy" id="1271860"/>
    <lineage>
        <taxon>Bacteria</taxon>
        <taxon>Bacillati</taxon>
        <taxon>Actinomycetota</taxon>
        <taxon>Actinomycetes</taxon>
        <taxon>Pseudonocardiales</taxon>
        <taxon>Pseudonocardiaceae</taxon>
        <taxon>Actinokineospora</taxon>
    </lineage>
</organism>
<sequence length="853" mass="91646">MSWQDDLRALDTELARGAISAADYRQRRDEILGSATSSQAPVPTLQPGGAGDAQQQAWPPVSWDATATQAPPWTSGEWPESESGWAQPDSAELDDLESLESYAESASSKRTPEELEAELLAEVVEGALRLPEITTGLARAGLDSGVLVQAVHAERAAILGRAAAERDRLVQARTAVADAGTPRPGAVSNRTVSIGMIVLGLILLVPVWLATGLGDGMETIWRWLAWFVAAVSGLIGLILLIVAAMDLSGKLVPSTLPQRRAAEQVESARAEWLRTVLDDGVLPVMRRVLNAHLAPIRRTSLELTPESAPGLGGDRAASMAQVTGSVRRFQDAARRSRSGSIGLAGPRGVGKTTLIDFFAGRVGPETGPLKIVVSAPVQYEAREFVLHLFAKVCHAVIAREAERAALGEVRVSRGGRAGRFAILTVLSAALAVAAALPLVGPGGVFGKPMWDKIIANDLWLIPSAVFVLGALTALGMLLWTLAPSVGRGMVAAVRWLAGFGRANRDQPVALAARAREQLVQIRYLQTHTSGWSGKFTVGAAEGNWSKTAQLAEHPLTYPEIIDAFERFLAATVRAYPGDPAVVIAIDELDKIESAEAAQRFINEIKGIFAAPRTQFIVSVSSDALAAFERRGLPVRDAFDSAFQEIVPVNNLDLADTSLLLRSWVLGLPEPFVRLAHCLAGGLPRDVRRVARAMVSVAVDAAEPPLLDTVCARLVGDDMDRKAHAIQIALGQLDPEDDPTDFLRLIRTLRPTAASVLGVLTQLGQIRQADHSAAFVRLVRQTGTYLYHCATVLEVFTRETDERLENGPDDPAAKIASFELLATAKQSLAVHPRLAWVQIDEFREVWGLTQSRPL</sequence>
<dbReference type="SUPFAM" id="SSF52540">
    <property type="entry name" value="P-loop containing nucleoside triphosphate hydrolases"/>
    <property type="match status" value="1"/>
</dbReference>
<dbReference type="EMBL" id="FMZZ01000011">
    <property type="protein sequence ID" value="SDD42835.1"/>
    <property type="molecule type" value="Genomic_DNA"/>
</dbReference>
<keyword evidence="2" id="KW-1133">Transmembrane helix</keyword>
<evidence type="ECO:0000256" key="1">
    <source>
        <dbReference type="SAM" id="MobiDB-lite"/>
    </source>
</evidence>
<dbReference type="InterPro" id="IPR011646">
    <property type="entry name" value="KAP_P-loop"/>
</dbReference>
<feature type="compositionally biased region" description="Low complexity" evidence="1">
    <location>
        <begin position="99"/>
        <end position="108"/>
    </location>
</feature>
<reference evidence="5" key="1">
    <citation type="submission" date="2016-10" db="EMBL/GenBank/DDBJ databases">
        <authorList>
            <person name="Varghese N."/>
            <person name="Submissions S."/>
        </authorList>
    </citation>
    <scope>NUCLEOTIDE SEQUENCE [LARGE SCALE GENOMIC DNA]</scope>
    <source>
        <strain evidence="5">IBRC-M 10403</strain>
    </source>
</reference>
<feature type="region of interest" description="Disordered" evidence="1">
    <location>
        <begin position="30"/>
        <end position="113"/>
    </location>
</feature>
<evidence type="ECO:0000256" key="2">
    <source>
        <dbReference type="SAM" id="Phobius"/>
    </source>
</evidence>
<keyword evidence="2" id="KW-0472">Membrane</keyword>
<proteinExistence type="predicted"/>
<feature type="transmembrane region" description="Helical" evidence="2">
    <location>
        <begin position="223"/>
        <end position="244"/>
    </location>
</feature>
<evidence type="ECO:0000313" key="5">
    <source>
        <dbReference type="Proteomes" id="UP000199501"/>
    </source>
</evidence>
<evidence type="ECO:0000259" key="3">
    <source>
        <dbReference type="Pfam" id="PF07693"/>
    </source>
</evidence>